<sequence>MLKHLQRSQCNKRKILIVTVGVCCVILLASISTLVFVTVSLYWHNYKSKKLGNLTFSPTDHGRSRLAFTTALFVTFCFVELVPTGLLVGFEDCE</sequence>
<evidence type="ECO:0000256" key="1">
    <source>
        <dbReference type="SAM" id="Phobius"/>
    </source>
</evidence>
<dbReference type="Proteomes" id="UP000005237">
    <property type="component" value="Unassembled WGS sequence"/>
</dbReference>
<feature type="transmembrane region" description="Helical" evidence="1">
    <location>
        <begin position="66"/>
        <end position="90"/>
    </location>
</feature>
<organism evidence="2 3">
    <name type="scientific">Caenorhabditis japonica</name>
    <dbReference type="NCBI Taxonomy" id="281687"/>
    <lineage>
        <taxon>Eukaryota</taxon>
        <taxon>Metazoa</taxon>
        <taxon>Ecdysozoa</taxon>
        <taxon>Nematoda</taxon>
        <taxon>Chromadorea</taxon>
        <taxon>Rhabditida</taxon>
        <taxon>Rhabditina</taxon>
        <taxon>Rhabditomorpha</taxon>
        <taxon>Rhabditoidea</taxon>
        <taxon>Rhabditidae</taxon>
        <taxon>Peloderinae</taxon>
        <taxon>Caenorhabditis</taxon>
    </lineage>
</organism>
<keyword evidence="1" id="KW-1133">Transmembrane helix</keyword>
<dbReference type="EnsemblMetazoa" id="CJA36999.1">
    <property type="protein sequence ID" value="CJA36999.1"/>
    <property type="gene ID" value="WBGene00212846"/>
</dbReference>
<evidence type="ECO:0000313" key="3">
    <source>
        <dbReference type="Proteomes" id="UP000005237"/>
    </source>
</evidence>
<name>A0A8R1IS36_CAEJA</name>
<keyword evidence="1" id="KW-0472">Membrane</keyword>
<keyword evidence="3" id="KW-1185">Reference proteome</keyword>
<reference evidence="3" key="1">
    <citation type="submission" date="2010-08" db="EMBL/GenBank/DDBJ databases">
        <authorList>
            <consortium name="Caenorhabditis japonica Sequencing Consortium"/>
            <person name="Wilson R.K."/>
        </authorList>
    </citation>
    <scope>NUCLEOTIDE SEQUENCE [LARGE SCALE GENOMIC DNA]</scope>
    <source>
        <strain evidence="3">DF5081</strain>
    </source>
</reference>
<proteinExistence type="predicted"/>
<accession>A0A8R1IS36</accession>
<dbReference type="AlphaFoldDB" id="A0A8R1IS36"/>
<feature type="transmembrane region" description="Helical" evidence="1">
    <location>
        <begin position="15"/>
        <end position="43"/>
    </location>
</feature>
<reference evidence="2" key="2">
    <citation type="submission" date="2022-06" db="UniProtKB">
        <authorList>
            <consortium name="EnsemblMetazoa"/>
        </authorList>
    </citation>
    <scope>IDENTIFICATION</scope>
    <source>
        <strain evidence="2">DF5081</strain>
    </source>
</reference>
<keyword evidence="1" id="KW-0812">Transmembrane</keyword>
<protein>
    <submittedName>
        <fullName evidence="2">Uncharacterized protein</fullName>
    </submittedName>
</protein>
<evidence type="ECO:0000313" key="2">
    <source>
        <dbReference type="EnsemblMetazoa" id="CJA36999.1"/>
    </source>
</evidence>